<comment type="catalytic activity">
    <reaction evidence="9">
        <text>2 pyruvate + H(+) = (2S)-2-acetolactate + CO2</text>
        <dbReference type="Rhea" id="RHEA:25249"/>
        <dbReference type="ChEBI" id="CHEBI:15361"/>
        <dbReference type="ChEBI" id="CHEBI:15378"/>
        <dbReference type="ChEBI" id="CHEBI:16526"/>
        <dbReference type="ChEBI" id="CHEBI:58476"/>
        <dbReference type="EC" id="2.2.1.6"/>
    </reaction>
</comment>
<keyword evidence="7 10" id="KW-0786">Thiamine pyrophosphate</keyword>
<feature type="domain" description="Thiamine pyrophosphate enzyme TPP-binding" evidence="12">
    <location>
        <begin position="380"/>
        <end position="528"/>
    </location>
</feature>
<evidence type="ECO:0000256" key="1">
    <source>
        <dbReference type="ARBA" id="ARBA00004974"/>
    </source>
</evidence>
<dbReference type="GO" id="GO:0005948">
    <property type="term" value="C:acetolactate synthase complex"/>
    <property type="evidence" value="ECO:0007669"/>
    <property type="project" value="TreeGrafter"/>
</dbReference>
<proteinExistence type="inferred from homology"/>
<evidence type="ECO:0000256" key="9">
    <source>
        <dbReference type="ARBA" id="ARBA00048670"/>
    </source>
</evidence>
<evidence type="ECO:0000259" key="13">
    <source>
        <dbReference type="Pfam" id="PF02776"/>
    </source>
</evidence>
<evidence type="ECO:0000313" key="15">
    <source>
        <dbReference type="Proteomes" id="UP000516320"/>
    </source>
</evidence>
<evidence type="ECO:0000256" key="3">
    <source>
        <dbReference type="ARBA" id="ARBA00007812"/>
    </source>
</evidence>
<evidence type="ECO:0000259" key="11">
    <source>
        <dbReference type="Pfam" id="PF00205"/>
    </source>
</evidence>
<dbReference type="Pfam" id="PF02776">
    <property type="entry name" value="TPP_enzyme_N"/>
    <property type="match status" value="1"/>
</dbReference>
<dbReference type="EC" id="2.2.1.6" evidence="4"/>
<dbReference type="GO" id="GO:0003984">
    <property type="term" value="F:acetolactate synthase activity"/>
    <property type="evidence" value="ECO:0007669"/>
    <property type="project" value="UniProtKB-EC"/>
</dbReference>
<dbReference type="FunFam" id="3.40.50.970:FF:000007">
    <property type="entry name" value="Acetolactate synthase"/>
    <property type="match status" value="1"/>
</dbReference>
<feature type="domain" description="Thiamine pyrophosphate enzyme N-terminal TPP-binding" evidence="13">
    <location>
        <begin position="7"/>
        <end position="118"/>
    </location>
</feature>
<comment type="pathway">
    <text evidence="1">Amino-acid biosynthesis; L-isoleucine biosynthesis; L-isoleucine from 2-oxobutanoate: step 1/4.</text>
</comment>
<dbReference type="UniPathway" id="UPA00047">
    <property type="reaction ID" value="UER00055"/>
</dbReference>
<dbReference type="InterPro" id="IPR045229">
    <property type="entry name" value="TPP_enz"/>
</dbReference>
<dbReference type="KEGG" id="cpoy:GP475_08550"/>
<keyword evidence="8" id="KW-0028">Amino-acid biosynthesis</keyword>
<dbReference type="SUPFAM" id="SSF52518">
    <property type="entry name" value="Thiamin diphosphate-binding fold (THDP-binding)"/>
    <property type="match status" value="2"/>
</dbReference>
<protein>
    <recommendedName>
        <fullName evidence="4">acetolactate synthase</fullName>
        <ecNumber evidence="4">2.2.1.6</ecNumber>
    </recommendedName>
</protein>
<evidence type="ECO:0000256" key="8">
    <source>
        <dbReference type="ARBA" id="ARBA00023304"/>
    </source>
</evidence>
<dbReference type="PANTHER" id="PTHR18968">
    <property type="entry name" value="THIAMINE PYROPHOSPHATE ENZYMES"/>
    <property type="match status" value="1"/>
</dbReference>
<comment type="pathway">
    <text evidence="2">Amino-acid biosynthesis; L-valine biosynthesis; L-valine from pyruvate: step 1/4.</text>
</comment>
<keyword evidence="15" id="KW-1185">Reference proteome</keyword>
<evidence type="ECO:0000256" key="7">
    <source>
        <dbReference type="ARBA" id="ARBA00023052"/>
    </source>
</evidence>
<gene>
    <name evidence="14" type="ORF">GP475_08550</name>
</gene>
<dbReference type="InterPro" id="IPR012000">
    <property type="entry name" value="Thiamin_PyroP_enz_cen_dom"/>
</dbReference>
<evidence type="ECO:0000256" key="5">
    <source>
        <dbReference type="ARBA" id="ARBA00022630"/>
    </source>
</evidence>
<dbReference type="GO" id="GO:0030976">
    <property type="term" value="F:thiamine pyrophosphate binding"/>
    <property type="evidence" value="ECO:0007669"/>
    <property type="project" value="InterPro"/>
</dbReference>
<evidence type="ECO:0000313" key="14">
    <source>
        <dbReference type="EMBL" id="QNQ90680.1"/>
    </source>
</evidence>
<dbReference type="Gene3D" id="3.40.50.1220">
    <property type="entry name" value="TPP-binding domain"/>
    <property type="match status" value="1"/>
</dbReference>
<keyword evidence="5" id="KW-0285">Flavoprotein</keyword>
<feature type="domain" description="Thiamine pyrophosphate enzyme central" evidence="11">
    <location>
        <begin position="189"/>
        <end position="325"/>
    </location>
</feature>
<dbReference type="UniPathway" id="UPA00049">
    <property type="reaction ID" value="UER00059"/>
</dbReference>
<dbReference type="GO" id="GO:0050660">
    <property type="term" value="F:flavin adenine dinucleotide binding"/>
    <property type="evidence" value="ECO:0007669"/>
    <property type="project" value="TreeGrafter"/>
</dbReference>
<dbReference type="InterPro" id="IPR012001">
    <property type="entry name" value="Thiamin_PyroP_enz_TPP-bd_dom"/>
</dbReference>
<sequence length="537" mass="57971">MVKRCGMHAGKALVESLKLHGVSRVFSVPGESYLAVLDGLYQSGIENIVCRHEGGACYMADASAKFTSKPGVAFVTRGPGAANAFVGIHTAWQDGDPVVLFVGLIPIADRHRESFQEFSPEAWFGTQAKAVFILDEPDRASEIVADAFFCAQSGRPGPVIVGLPEDIIRQPFDSELSPPRSISESPVCLDAVLEELEKAENPALFVGGERWTPDACEQLTQWAESVPIPVLQDWHADDRLPDASPANAGSLGYGRHQGAADLLDNADLVVCLGTVPGDVATDGFQLRQSPRQRTIAITPDPELRGAGVRVESHIVASPVEAVSALKPLKRGWPEWTAEKHQEFLDATRIPSVEPSSEYAHMNLVFAELQHYLKDPVYTVGAGNHTAWAQSFIPATSYPSQLSTRNGSMGYSIPAAVAATLETSRLVVAVCGDGEFLMNAQELATAVEHKCAFLAIVMDNSQFGTIRQHQENHYPGRVSGTAIRNPDFACYAQAFGAYGEKVTRDSEIADTVRRCIEAVHSGVPAVLHVKVDPEILQP</sequence>
<dbReference type="CDD" id="cd00568">
    <property type="entry name" value="TPP_enzymes"/>
    <property type="match status" value="1"/>
</dbReference>
<accession>A0A7H0SQ55</accession>
<keyword evidence="6" id="KW-0274">FAD</keyword>
<evidence type="ECO:0000256" key="10">
    <source>
        <dbReference type="RuleBase" id="RU362132"/>
    </source>
</evidence>
<dbReference type="GO" id="GO:0009097">
    <property type="term" value="P:isoleucine biosynthetic process"/>
    <property type="evidence" value="ECO:0007669"/>
    <property type="project" value="UniProtKB-UniPathway"/>
</dbReference>
<comment type="similarity">
    <text evidence="3 10">Belongs to the TPP enzyme family.</text>
</comment>
<dbReference type="Gene3D" id="3.40.50.970">
    <property type="match status" value="2"/>
</dbReference>
<dbReference type="InterPro" id="IPR029035">
    <property type="entry name" value="DHS-like_NAD/FAD-binding_dom"/>
</dbReference>
<dbReference type="AlphaFoldDB" id="A0A7H0SQ55"/>
<dbReference type="Proteomes" id="UP000516320">
    <property type="component" value="Chromosome"/>
</dbReference>
<dbReference type="GO" id="GO:0009099">
    <property type="term" value="P:L-valine biosynthetic process"/>
    <property type="evidence" value="ECO:0007669"/>
    <property type="project" value="UniProtKB-UniPathway"/>
</dbReference>
<dbReference type="Pfam" id="PF00205">
    <property type="entry name" value="TPP_enzyme_M"/>
    <property type="match status" value="1"/>
</dbReference>
<reference evidence="14 15" key="1">
    <citation type="submission" date="2019-12" db="EMBL/GenBank/DDBJ databases">
        <title>Corynebacterium sp. nov., isolated from feces of the Anser Albifrons in China.</title>
        <authorList>
            <person name="Liu Q."/>
        </authorList>
    </citation>
    <scope>NUCLEOTIDE SEQUENCE [LARGE SCALE GENOMIC DNA]</scope>
    <source>
        <strain evidence="14 15">4H37-19</strain>
    </source>
</reference>
<dbReference type="EMBL" id="CP046884">
    <property type="protein sequence ID" value="QNQ90680.1"/>
    <property type="molecule type" value="Genomic_DNA"/>
</dbReference>
<evidence type="ECO:0000256" key="6">
    <source>
        <dbReference type="ARBA" id="ARBA00022827"/>
    </source>
</evidence>
<name>A0A7H0SQ55_9CORY</name>
<dbReference type="SUPFAM" id="SSF52467">
    <property type="entry name" value="DHS-like NAD/FAD-binding domain"/>
    <property type="match status" value="1"/>
</dbReference>
<keyword evidence="8" id="KW-0100">Branched-chain amino acid biosynthesis</keyword>
<organism evidence="14 15">
    <name type="scientific">Corynebacterium poyangense</name>
    <dbReference type="NCBI Taxonomy" id="2684405"/>
    <lineage>
        <taxon>Bacteria</taxon>
        <taxon>Bacillati</taxon>
        <taxon>Actinomycetota</taxon>
        <taxon>Actinomycetes</taxon>
        <taxon>Mycobacteriales</taxon>
        <taxon>Corynebacteriaceae</taxon>
        <taxon>Corynebacterium</taxon>
    </lineage>
</organism>
<dbReference type="CDD" id="cd07035">
    <property type="entry name" value="TPP_PYR_POX_like"/>
    <property type="match status" value="1"/>
</dbReference>
<evidence type="ECO:0000256" key="2">
    <source>
        <dbReference type="ARBA" id="ARBA00005025"/>
    </source>
</evidence>
<dbReference type="InterPro" id="IPR029061">
    <property type="entry name" value="THDP-binding"/>
</dbReference>
<dbReference type="GO" id="GO:0000287">
    <property type="term" value="F:magnesium ion binding"/>
    <property type="evidence" value="ECO:0007669"/>
    <property type="project" value="InterPro"/>
</dbReference>
<dbReference type="PANTHER" id="PTHR18968:SF120">
    <property type="entry name" value="ACETOLACTATE SYNTHASE LARGE SUBUNIT"/>
    <property type="match status" value="1"/>
</dbReference>
<dbReference type="InterPro" id="IPR011766">
    <property type="entry name" value="TPP_enzyme_TPP-bd"/>
</dbReference>
<dbReference type="Pfam" id="PF02775">
    <property type="entry name" value="TPP_enzyme_C"/>
    <property type="match status" value="1"/>
</dbReference>
<evidence type="ECO:0000259" key="12">
    <source>
        <dbReference type="Pfam" id="PF02775"/>
    </source>
</evidence>
<evidence type="ECO:0000256" key="4">
    <source>
        <dbReference type="ARBA" id="ARBA00013145"/>
    </source>
</evidence>